<accession>A0A1W1E164</accession>
<dbReference type="EMBL" id="FPHZ01000071">
    <property type="protein sequence ID" value="SFV87710.1"/>
    <property type="molecule type" value="Genomic_DNA"/>
</dbReference>
<protein>
    <submittedName>
        <fullName evidence="1">Uncharacterized protein</fullName>
    </submittedName>
</protein>
<reference evidence="1" key="1">
    <citation type="submission" date="2016-10" db="EMBL/GenBank/DDBJ databases">
        <authorList>
            <person name="de Groot N.N."/>
        </authorList>
    </citation>
    <scope>NUCLEOTIDE SEQUENCE</scope>
</reference>
<organism evidence="1">
    <name type="scientific">hydrothermal vent metagenome</name>
    <dbReference type="NCBI Taxonomy" id="652676"/>
    <lineage>
        <taxon>unclassified sequences</taxon>
        <taxon>metagenomes</taxon>
        <taxon>ecological metagenomes</taxon>
    </lineage>
</organism>
<gene>
    <name evidence="1" type="ORF">MNB_SUP05-SYMBIONT-5-1417</name>
</gene>
<evidence type="ECO:0000313" key="1">
    <source>
        <dbReference type="EMBL" id="SFV87710.1"/>
    </source>
</evidence>
<proteinExistence type="predicted"/>
<dbReference type="AlphaFoldDB" id="A0A1W1E164"/>
<sequence length="56" mass="6169">MRIDIDGELEGGASDAFQKSEMYIEIYTNPLFDTGAKANAFSAQFLDSNLSEYILG</sequence>
<name>A0A1W1E164_9ZZZZ</name>